<reference evidence="1 2" key="2">
    <citation type="journal article" date="2022" name="Mol. Ecol. Resour.">
        <title>The genomes of chicory, endive, great burdock and yacon provide insights into Asteraceae paleo-polyploidization history and plant inulin production.</title>
        <authorList>
            <person name="Fan W."/>
            <person name="Wang S."/>
            <person name="Wang H."/>
            <person name="Wang A."/>
            <person name="Jiang F."/>
            <person name="Liu H."/>
            <person name="Zhao H."/>
            <person name="Xu D."/>
            <person name="Zhang Y."/>
        </authorList>
    </citation>
    <scope>NUCLEOTIDE SEQUENCE [LARGE SCALE GENOMIC DNA]</scope>
    <source>
        <strain evidence="2">cv. Punajuju</strain>
        <tissue evidence="1">Leaves</tissue>
    </source>
</reference>
<reference evidence="2" key="1">
    <citation type="journal article" date="2022" name="Mol. Ecol. Resour.">
        <title>The genomes of chicory, endive, great burdock and yacon provide insights into Asteraceae palaeo-polyploidization history and plant inulin production.</title>
        <authorList>
            <person name="Fan W."/>
            <person name="Wang S."/>
            <person name="Wang H."/>
            <person name="Wang A."/>
            <person name="Jiang F."/>
            <person name="Liu H."/>
            <person name="Zhao H."/>
            <person name="Xu D."/>
            <person name="Zhang Y."/>
        </authorList>
    </citation>
    <scope>NUCLEOTIDE SEQUENCE [LARGE SCALE GENOMIC DNA]</scope>
    <source>
        <strain evidence="2">cv. Punajuju</strain>
    </source>
</reference>
<organism evidence="1 2">
    <name type="scientific">Cichorium intybus</name>
    <name type="common">Chicory</name>
    <dbReference type="NCBI Taxonomy" id="13427"/>
    <lineage>
        <taxon>Eukaryota</taxon>
        <taxon>Viridiplantae</taxon>
        <taxon>Streptophyta</taxon>
        <taxon>Embryophyta</taxon>
        <taxon>Tracheophyta</taxon>
        <taxon>Spermatophyta</taxon>
        <taxon>Magnoliopsida</taxon>
        <taxon>eudicotyledons</taxon>
        <taxon>Gunneridae</taxon>
        <taxon>Pentapetalae</taxon>
        <taxon>asterids</taxon>
        <taxon>campanulids</taxon>
        <taxon>Asterales</taxon>
        <taxon>Asteraceae</taxon>
        <taxon>Cichorioideae</taxon>
        <taxon>Cichorieae</taxon>
        <taxon>Cichoriinae</taxon>
        <taxon>Cichorium</taxon>
    </lineage>
</organism>
<evidence type="ECO:0000313" key="2">
    <source>
        <dbReference type="Proteomes" id="UP001055811"/>
    </source>
</evidence>
<name>A0ACB9F8B3_CICIN</name>
<accession>A0ACB9F8B3</accession>
<keyword evidence="2" id="KW-1185">Reference proteome</keyword>
<protein>
    <submittedName>
        <fullName evidence="1">Uncharacterized protein</fullName>
    </submittedName>
</protein>
<sequence length="156" mass="17900">MQLLNKHHNSSKPPISILDLLLYPTLIRIIRNLELCPHVTTTGLVYIQLFTKFGLKMWDEKSITVGMTNTMDRIASKTSKKMTKTMDLKKRNKIRRRLTLVVGCNQKGDRGVSSFPLTFSGGTKIVIYSYFNVIRILYCGESSYFLLVHIQILSPF</sequence>
<evidence type="ECO:0000313" key="1">
    <source>
        <dbReference type="EMBL" id="KAI3767120.1"/>
    </source>
</evidence>
<dbReference type="Proteomes" id="UP001055811">
    <property type="component" value="Linkage Group LG03"/>
</dbReference>
<proteinExistence type="predicted"/>
<gene>
    <name evidence="1" type="ORF">L2E82_17206</name>
</gene>
<dbReference type="EMBL" id="CM042011">
    <property type="protein sequence ID" value="KAI3767120.1"/>
    <property type="molecule type" value="Genomic_DNA"/>
</dbReference>
<comment type="caution">
    <text evidence="1">The sequence shown here is derived from an EMBL/GenBank/DDBJ whole genome shotgun (WGS) entry which is preliminary data.</text>
</comment>